<accession>A0A6A5XAG1</accession>
<evidence type="ECO:0000313" key="2">
    <source>
        <dbReference type="EMBL" id="KAF2009931.1"/>
    </source>
</evidence>
<dbReference type="AlphaFoldDB" id="A0A6A5XAG1"/>
<dbReference type="EMBL" id="ML978077">
    <property type="protein sequence ID" value="KAF2009931.1"/>
    <property type="molecule type" value="Genomic_DNA"/>
</dbReference>
<evidence type="ECO:0000313" key="3">
    <source>
        <dbReference type="Proteomes" id="UP000799778"/>
    </source>
</evidence>
<name>A0A6A5XAG1_9PLEO</name>
<keyword evidence="3" id="KW-1185">Reference proteome</keyword>
<evidence type="ECO:0000256" key="1">
    <source>
        <dbReference type="SAM" id="MobiDB-lite"/>
    </source>
</evidence>
<sequence length="179" mass="20344">MVVRSKGGEKCGLAMTTGEEAKTPTARRMAWGLVSGGAGLLDLGNQNVLKNVRGPVFLGNPLECAGALGVYNRRRRGCSMVDKQLGPRGDWDVCDRVEGGDMEEETEAANEGRCNRNANWVVKRRGRVKKKSKKKTGEWEGNEEWSRRRRRGWRVRVGSRRLEWDQKIRRDETKQTERD</sequence>
<organism evidence="2 3">
    <name type="scientific">Aaosphaeria arxii CBS 175.79</name>
    <dbReference type="NCBI Taxonomy" id="1450172"/>
    <lineage>
        <taxon>Eukaryota</taxon>
        <taxon>Fungi</taxon>
        <taxon>Dikarya</taxon>
        <taxon>Ascomycota</taxon>
        <taxon>Pezizomycotina</taxon>
        <taxon>Dothideomycetes</taxon>
        <taxon>Pleosporomycetidae</taxon>
        <taxon>Pleosporales</taxon>
        <taxon>Pleosporales incertae sedis</taxon>
        <taxon>Aaosphaeria</taxon>
    </lineage>
</organism>
<dbReference type="GeneID" id="54291922"/>
<protein>
    <submittedName>
        <fullName evidence="2">Uncharacterized protein</fullName>
    </submittedName>
</protein>
<proteinExistence type="predicted"/>
<reference evidence="2" key="1">
    <citation type="journal article" date="2020" name="Stud. Mycol.">
        <title>101 Dothideomycetes genomes: a test case for predicting lifestyles and emergence of pathogens.</title>
        <authorList>
            <person name="Haridas S."/>
            <person name="Albert R."/>
            <person name="Binder M."/>
            <person name="Bloem J."/>
            <person name="Labutti K."/>
            <person name="Salamov A."/>
            <person name="Andreopoulos B."/>
            <person name="Baker S."/>
            <person name="Barry K."/>
            <person name="Bills G."/>
            <person name="Bluhm B."/>
            <person name="Cannon C."/>
            <person name="Castanera R."/>
            <person name="Culley D."/>
            <person name="Daum C."/>
            <person name="Ezra D."/>
            <person name="Gonzalez J."/>
            <person name="Henrissat B."/>
            <person name="Kuo A."/>
            <person name="Liang C."/>
            <person name="Lipzen A."/>
            <person name="Lutzoni F."/>
            <person name="Magnuson J."/>
            <person name="Mondo S."/>
            <person name="Nolan M."/>
            <person name="Ohm R."/>
            <person name="Pangilinan J."/>
            <person name="Park H.-J."/>
            <person name="Ramirez L."/>
            <person name="Alfaro M."/>
            <person name="Sun H."/>
            <person name="Tritt A."/>
            <person name="Yoshinaga Y."/>
            <person name="Zwiers L.-H."/>
            <person name="Turgeon B."/>
            <person name="Goodwin S."/>
            <person name="Spatafora J."/>
            <person name="Crous P."/>
            <person name="Grigoriev I."/>
        </authorList>
    </citation>
    <scope>NUCLEOTIDE SEQUENCE</scope>
    <source>
        <strain evidence="2">CBS 175.79</strain>
    </source>
</reference>
<gene>
    <name evidence="2" type="ORF">BU24DRAFT_67629</name>
</gene>
<dbReference type="Proteomes" id="UP000799778">
    <property type="component" value="Unassembled WGS sequence"/>
</dbReference>
<dbReference type="RefSeq" id="XP_033378270.1">
    <property type="nucleotide sequence ID" value="XM_033534525.1"/>
</dbReference>
<feature type="region of interest" description="Disordered" evidence="1">
    <location>
        <begin position="126"/>
        <end position="149"/>
    </location>
</feature>